<dbReference type="AlphaFoldDB" id="A0A0H5BQZ7"/>
<proteinExistence type="predicted"/>
<sequence length="594" mass="69831">MQLDNRIDSTIIQFLTIRSRGNSFLIKLLRIVSYKEYELSISYEELNHYRLKKLFFLFRNYPLLFIKKMKNCVISYIMKMKLRLRRLFYFFNINLHINISLINKNDFFHIHVSPISLKIGKISIIAGKINNIRTNSTPISTYIKEFDFTQRIKNPKIHYSSIDFPLEEYIITNLIIQSNKCKDRLFDTIDVLFKLPTKYQIFSKDDIIILGIPALNIIHGKNKVNLITKMKIIGLNSYPLIKRIKKSNNGLRSYFNYLRFRDVKNSFSIILDLFFKHTFNCDKINSLFLMLLLDINIIINRITLFKRSIHVLLELTKINLTSNILFYSTFKENLFFYIDFISEDAHKPSSYFNFWGGRLFLCSRRLILISFDMLENNNALRLILNAIEHAVLIVKSKYSRLNIRNSNDIIILLDPITKASLGYSTFVNESNPLNGELKLDFIIDGKPNINSFKHVKSDYLNIIKNIFSFSNYLFINENNDSLIKNQYKSKCKILEFSPQILKLYFHFVESQPHYLLFSKKALLILKLILLKSRKSSGNHINENTTMKSYSTSLQYLEVLIRVISSISALKMVNKIDSYLLVLGIIQYFNLKTNG</sequence>
<evidence type="ECO:0000313" key="1">
    <source>
        <dbReference type="EMBL" id="BAS01819.1"/>
    </source>
</evidence>
<accession>A0A0H5BQZ7</accession>
<organism evidence="1">
    <name type="scientific">Amorphochlora amoebiformis</name>
    <dbReference type="NCBI Taxonomy" id="1561963"/>
    <lineage>
        <taxon>Eukaryota</taxon>
        <taxon>Sar</taxon>
        <taxon>Rhizaria</taxon>
        <taxon>Cercozoa</taxon>
        <taxon>Chlorarachniophyceae</taxon>
        <taxon>Amorphochlora</taxon>
    </lineage>
</organism>
<geneLocation type="nucleomorph" evidence="1"/>
<dbReference type="EMBL" id="AB996602">
    <property type="protein sequence ID" value="BAS01819.1"/>
    <property type="molecule type" value="Genomic_DNA"/>
</dbReference>
<reference evidence="1" key="1">
    <citation type="journal article" date="2015" name="Genome Biol. Evol.">
        <title>Nucleomorph Genome Sequences of Two Chlorarachniophytes, Amorphochlora amoebiformis and Lotharella vacuolata.</title>
        <authorList>
            <person name="Suzuki S."/>
            <person name="Shirato S."/>
            <person name="Hirakawa Y."/>
            <person name="Ishida K."/>
        </authorList>
    </citation>
    <scope>NUCLEOTIDE SEQUENCE</scope>
    <source>
        <strain evidence="1">CCMP2058</strain>
    </source>
</reference>
<name>A0A0H5BQZ7_9EUKA</name>
<keyword evidence="1" id="KW-0542">Nucleomorph</keyword>
<protein>
    <submittedName>
        <fullName evidence="1">Uncharacterized protein</fullName>
    </submittedName>
</protein>